<protein>
    <submittedName>
        <fullName evidence="2">(raccoon dog) hypothetical protein</fullName>
    </submittedName>
</protein>
<comment type="caution">
    <text evidence="2">The sequence shown here is derived from an EMBL/GenBank/DDBJ whole genome shotgun (WGS) entry which is preliminary data.</text>
</comment>
<sequence length="231" mass="24239">MRKTTRAFSGYTIRHALGALAARPGPAPSRGAFTPEVTLTRKQYPGVPVGRGREQAGGGAKRWQGGKCGAKRRADPGKAEDASPHPATPSTGWRSGGSGGGKPLAGTREPHTLTCPSPSPPARRRLREAAGRARTQGARTRTAGRFLELALRPFSPSPAHSKPGARSAAAAVACAQLPWPPPPRETLPRPSHSALLEGGSRWSPGPHFRTPPGPVWPNRREAAGPATRLSQ</sequence>
<evidence type="ECO:0000313" key="2">
    <source>
        <dbReference type="EMBL" id="CAD7693853.1"/>
    </source>
</evidence>
<organism evidence="2 3">
    <name type="scientific">Nyctereutes procyonoides</name>
    <name type="common">Raccoon dog</name>
    <name type="synonym">Canis procyonoides</name>
    <dbReference type="NCBI Taxonomy" id="34880"/>
    <lineage>
        <taxon>Eukaryota</taxon>
        <taxon>Metazoa</taxon>
        <taxon>Chordata</taxon>
        <taxon>Craniata</taxon>
        <taxon>Vertebrata</taxon>
        <taxon>Euteleostomi</taxon>
        <taxon>Mammalia</taxon>
        <taxon>Eutheria</taxon>
        <taxon>Laurasiatheria</taxon>
        <taxon>Carnivora</taxon>
        <taxon>Caniformia</taxon>
        <taxon>Canidae</taxon>
        <taxon>Nyctereutes</taxon>
    </lineage>
</organism>
<feature type="compositionally biased region" description="Low complexity" evidence="1">
    <location>
        <begin position="20"/>
        <end position="32"/>
    </location>
</feature>
<keyword evidence="3" id="KW-1185">Reference proteome</keyword>
<feature type="region of interest" description="Disordered" evidence="1">
    <location>
        <begin position="20"/>
        <end position="144"/>
    </location>
</feature>
<evidence type="ECO:0000256" key="1">
    <source>
        <dbReference type="SAM" id="MobiDB-lite"/>
    </source>
</evidence>
<feature type="region of interest" description="Disordered" evidence="1">
    <location>
        <begin position="176"/>
        <end position="231"/>
    </location>
</feature>
<reference evidence="2" key="1">
    <citation type="submission" date="2020-12" db="EMBL/GenBank/DDBJ databases">
        <authorList>
            <consortium name="Molecular Ecology Group"/>
        </authorList>
    </citation>
    <scope>NUCLEOTIDE SEQUENCE</scope>
    <source>
        <strain evidence="2">TBG_1078</strain>
    </source>
</reference>
<dbReference type="EMBL" id="CAJHUB010000788">
    <property type="protein sequence ID" value="CAD7693853.1"/>
    <property type="molecule type" value="Genomic_DNA"/>
</dbReference>
<proteinExistence type="predicted"/>
<evidence type="ECO:0000313" key="3">
    <source>
        <dbReference type="Proteomes" id="UP000645828"/>
    </source>
</evidence>
<feature type="compositionally biased region" description="Basic and acidic residues" evidence="1">
    <location>
        <begin position="72"/>
        <end position="83"/>
    </location>
</feature>
<name>A0A811ZZ68_NYCPR</name>
<dbReference type="AlphaFoldDB" id="A0A811ZZ68"/>
<feature type="compositionally biased region" description="Low complexity" evidence="1">
    <location>
        <begin position="132"/>
        <end position="144"/>
    </location>
</feature>
<feature type="compositionally biased region" description="Gly residues" evidence="1">
    <location>
        <begin position="94"/>
        <end position="103"/>
    </location>
</feature>
<dbReference type="Proteomes" id="UP000645828">
    <property type="component" value="Unassembled WGS sequence"/>
</dbReference>
<accession>A0A811ZZ68</accession>
<gene>
    <name evidence="2" type="ORF">NYPRO_LOCUS26645</name>
</gene>